<dbReference type="AlphaFoldDB" id="A0A286U805"/>
<dbReference type="EMBL" id="NBII01000009">
    <property type="protein sequence ID" value="PAV15659.1"/>
    <property type="molecule type" value="Genomic_DNA"/>
</dbReference>
<evidence type="ECO:0000313" key="1">
    <source>
        <dbReference type="EMBL" id="PAV15659.1"/>
    </source>
</evidence>
<dbReference type="InParanoid" id="A0A286U805"/>
<proteinExistence type="predicted"/>
<sequence>MREIPRSVRLLRAPHLKSAMNPLGYPEARASSRFVWSEHTRNCCKQLLTILSLQRIRRNVYRLRNIPAISALTVLML</sequence>
<accession>A0A286U805</accession>
<name>A0A286U805_9AGAM</name>
<organism evidence="1 2">
    <name type="scientific">Pyrrhoderma noxium</name>
    <dbReference type="NCBI Taxonomy" id="2282107"/>
    <lineage>
        <taxon>Eukaryota</taxon>
        <taxon>Fungi</taxon>
        <taxon>Dikarya</taxon>
        <taxon>Basidiomycota</taxon>
        <taxon>Agaricomycotina</taxon>
        <taxon>Agaricomycetes</taxon>
        <taxon>Hymenochaetales</taxon>
        <taxon>Hymenochaetaceae</taxon>
        <taxon>Pyrrhoderma</taxon>
    </lineage>
</organism>
<dbReference type="Proteomes" id="UP000217199">
    <property type="component" value="Unassembled WGS sequence"/>
</dbReference>
<reference evidence="1 2" key="1">
    <citation type="journal article" date="2017" name="Mol. Ecol.">
        <title>Comparative and population genomic landscape of Phellinus noxius: A hypervariable fungus causing root rot in trees.</title>
        <authorList>
            <person name="Chung C.L."/>
            <person name="Lee T.J."/>
            <person name="Akiba M."/>
            <person name="Lee H.H."/>
            <person name="Kuo T.H."/>
            <person name="Liu D."/>
            <person name="Ke H.M."/>
            <person name="Yokoi T."/>
            <person name="Roa M.B."/>
            <person name="Lu M.J."/>
            <person name="Chang Y.Y."/>
            <person name="Ann P.J."/>
            <person name="Tsai J.N."/>
            <person name="Chen C.Y."/>
            <person name="Tzean S.S."/>
            <person name="Ota Y."/>
            <person name="Hattori T."/>
            <person name="Sahashi N."/>
            <person name="Liou R.F."/>
            <person name="Kikuchi T."/>
            <person name="Tsai I.J."/>
        </authorList>
    </citation>
    <scope>NUCLEOTIDE SEQUENCE [LARGE SCALE GENOMIC DNA]</scope>
    <source>
        <strain evidence="1 2">FFPRI411160</strain>
    </source>
</reference>
<evidence type="ECO:0000313" key="2">
    <source>
        <dbReference type="Proteomes" id="UP000217199"/>
    </source>
</evidence>
<keyword evidence="2" id="KW-1185">Reference proteome</keyword>
<protein>
    <submittedName>
        <fullName evidence="1">Uncharacterized protein</fullName>
    </submittedName>
</protein>
<gene>
    <name evidence="1" type="ORF">PNOK_0851700</name>
</gene>
<comment type="caution">
    <text evidence="1">The sequence shown here is derived from an EMBL/GenBank/DDBJ whole genome shotgun (WGS) entry which is preliminary data.</text>
</comment>